<organism evidence="3 4">
    <name type="scientific">Vibrio navarrensis</name>
    <dbReference type="NCBI Taxonomy" id="29495"/>
    <lineage>
        <taxon>Bacteria</taxon>
        <taxon>Pseudomonadati</taxon>
        <taxon>Pseudomonadota</taxon>
        <taxon>Gammaproteobacteria</taxon>
        <taxon>Vibrionales</taxon>
        <taxon>Vibrionaceae</taxon>
        <taxon>Vibrio</taxon>
    </lineage>
</organism>
<dbReference type="GO" id="GO:0016887">
    <property type="term" value="F:ATP hydrolysis activity"/>
    <property type="evidence" value="ECO:0007669"/>
    <property type="project" value="InterPro"/>
</dbReference>
<proteinExistence type="predicted"/>
<dbReference type="NCBIfam" id="NF045780">
    <property type="entry name" value="TrlF_fam_ATP"/>
    <property type="match status" value="1"/>
</dbReference>
<protein>
    <submittedName>
        <fullName evidence="3">DNA repair protein</fullName>
    </submittedName>
</protein>
<keyword evidence="1" id="KW-0175">Coiled coil</keyword>
<dbReference type="GO" id="GO:0006302">
    <property type="term" value="P:double-strand break repair"/>
    <property type="evidence" value="ECO:0007669"/>
    <property type="project" value="InterPro"/>
</dbReference>
<accession>A0AAJ4LX18</accession>
<evidence type="ECO:0000313" key="3">
    <source>
        <dbReference type="EMBL" id="QPL56154.1"/>
    </source>
</evidence>
<dbReference type="InterPro" id="IPR054787">
    <property type="entry name" value="TrlF_ATPase"/>
</dbReference>
<sequence length="888" mass="99792">MSEHKAQYWKCALQVNPASYIKYRGEQQSQSEDEYNQAILAACLEESIKIIGCADHGNVAEIASLKNVLEPHGIVVFPGFEIASSEKIHFVCLFDECKTSTELNRILGSLDLIDPTDGVSPSRLGAIQLIDKVTELGGFIYAAHSTNDDGVLKRRMHHIWQHSGLLAAQIPGSIEDLKGVEDDFYRKAIQNKLPDYKKTPKIAVINAADVAKPDDLRKPGASCFIKMTTPTFSAFKMAFVDPESRIRLHSDMPENHASAIERIEFIDGYLDGVDISISEHLNTIIGGRGTGKSTLLECIRYALDKKPFEAGSADKQHKKIIDQNLGKDKGMVKLTIRSNVLNGRRFTVSRKYGEYPVVRDEQNQVTQFHPSELVPDLEIYGQNEIYEMVRDDVQRTVLIKRFISDEKPNEMAQRLQTHIAENRKKILDQQKEIAAVETEVEQLPNLQERAKLFADLGLEEKLKIIPILEREKQLVQTTKDEVLRFSSLVEIINDNLPDPVFLSETAISTLPRAEDFRKLRSVLEDLKNTGITISKQLQESSTTAMNTCTPITESVAAQVKAQEDELEKAFRKIPANNGKSGKALGAEYKSILTRIEQIKPKQQQLATRNTLLTELYRNRATLMADLREERTRHASDLKRKIKALNRKLENKVKLELCSEAQRQDIVDYLLGCRLEQVGAARLSWVIENDFTPAHLATKIREGHDALVNCGWGITPTVATSLCKMTEQQLLMLEEVQVSDRMSIELNVSHTDEEQFRDVDSLSTGQQCTAILHLLLLDNNDPLILDQPEDNLDNAFIADRIVTQLRSAKTSRQFIFATHNANIPVFGDAEWIGVISSDSDKGVIPESQQGAIDVEQIQKLAADILEGGEAAFNQRRKKYGFDDKAVTNK</sequence>
<dbReference type="SUPFAM" id="SSF52540">
    <property type="entry name" value="P-loop containing nucleoside triphosphate hydrolases"/>
    <property type="match status" value="1"/>
</dbReference>
<gene>
    <name evidence="3" type="ORF">I3X05_18835</name>
</gene>
<evidence type="ECO:0000256" key="1">
    <source>
        <dbReference type="SAM" id="Coils"/>
    </source>
</evidence>
<dbReference type="Pfam" id="PF13476">
    <property type="entry name" value="AAA_23"/>
    <property type="match status" value="1"/>
</dbReference>
<dbReference type="AlphaFoldDB" id="A0AAJ4LX18"/>
<dbReference type="Gene3D" id="3.40.50.300">
    <property type="entry name" value="P-loop containing nucleotide triphosphate hydrolases"/>
    <property type="match status" value="2"/>
</dbReference>
<feature type="coiled-coil region" evidence="1">
    <location>
        <begin position="627"/>
        <end position="654"/>
    </location>
</feature>
<dbReference type="SUPFAM" id="SSF89550">
    <property type="entry name" value="PHP domain-like"/>
    <property type="match status" value="1"/>
</dbReference>
<dbReference type="RefSeq" id="WP_065091080.1">
    <property type="nucleotide sequence ID" value="NZ_CP065218.1"/>
</dbReference>
<dbReference type="Proteomes" id="UP000594435">
    <property type="component" value="Chromosome 2"/>
</dbReference>
<name>A0AAJ4LX18_9VIBR</name>
<dbReference type="InterPro" id="IPR027417">
    <property type="entry name" value="P-loop_NTPase"/>
</dbReference>
<dbReference type="InterPro" id="IPR038729">
    <property type="entry name" value="Rad50/SbcC_AAA"/>
</dbReference>
<dbReference type="EMBL" id="CP065218">
    <property type="protein sequence ID" value="QPL56154.1"/>
    <property type="molecule type" value="Genomic_DNA"/>
</dbReference>
<reference evidence="3 4" key="1">
    <citation type="submission" date="2020-11" db="EMBL/GenBank/DDBJ databases">
        <title>Complete and Circularized Genome Assembly of a human isolate of Vibrio navarrensis biotype pommerensis with MiSeq and MinION Sequence Data.</title>
        <authorList>
            <person name="Schwartz K."/>
            <person name="Borowiak M."/>
            <person name="Deneke C."/>
            <person name="Balau V."/>
            <person name="Metelmann C."/>
            <person name="Strauch E."/>
        </authorList>
    </citation>
    <scope>NUCLEOTIDE SEQUENCE [LARGE SCALE GENOMIC DNA]</scope>
    <source>
        <strain evidence="3 4">20-VB00237</strain>
    </source>
</reference>
<evidence type="ECO:0000259" key="2">
    <source>
        <dbReference type="Pfam" id="PF13476"/>
    </source>
</evidence>
<evidence type="ECO:0000313" key="4">
    <source>
        <dbReference type="Proteomes" id="UP000594435"/>
    </source>
</evidence>
<dbReference type="Gene3D" id="3.20.20.140">
    <property type="entry name" value="Metal-dependent hydrolases"/>
    <property type="match status" value="1"/>
</dbReference>
<dbReference type="InterPro" id="IPR016195">
    <property type="entry name" value="Pol/histidinol_Pase-like"/>
</dbReference>
<feature type="domain" description="Rad50/SbcC-type AAA" evidence="2">
    <location>
        <begin position="271"/>
        <end position="473"/>
    </location>
</feature>